<dbReference type="PANTHER" id="PTHR21576:SF7">
    <property type="entry name" value="MAJOR FACILITATOR SUPERFAMILY PROTEIN"/>
    <property type="match status" value="1"/>
</dbReference>
<keyword evidence="4 5" id="KW-0472">Membrane</keyword>
<keyword evidence="2 5" id="KW-0812">Transmembrane</keyword>
<feature type="domain" description="Nodulin-like" evidence="6">
    <location>
        <begin position="22"/>
        <end position="175"/>
    </location>
</feature>
<organism evidence="8 9">
    <name type="scientific">Salix purpurea</name>
    <name type="common">Purple osier willow</name>
    <dbReference type="NCBI Taxonomy" id="77065"/>
    <lineage>
        <taxon>Eukaryota</taxon>
        <taxon>Viridiplantae</taxon>
        <taxon>Streptophyta</taxon>
        <taxon>Embryophyta</taxon>
        <taxon>Tracheophyta</taxon>
        <taxon>Spermatophyta</taxon>
        <taxon>Magnoliopsida</taxon>
        <taxon>eudicotyledons</taxon>
        <taxon>Gunneridae</taxon>
        <taxon>Pentapetalae</taxon>
        <taxon>rosids</taxon>
        <taxon>fabids</taxon>
        <taxon>Malpighiales</taxon>
        <taxon>Salicaceae</taxon>
        <taxon>Saliceae</taxon>
        <taxon>Salix</taxon>
    </lineage>
</organism>
<evidence type="ECO:0000256" key="2">
    <source>
        <dbReference type="ARBA" id="ARBA00022692"/>
    </source>
</evidence>
<feature type="transmembrane region" description="Helical" evidence="5">
    <location>
        <begin position="158"/>
        <end position="180"/>
    </location>
</feature>
<dbReference type="EMBL" id="JAPFFK010000016">
    <property type="protein sequence ID" value="KAJ6705820.1"/>
    <property type="molecule type" value="Genomic_DNA"/>
</dbReference>
<evidence type="ECO:0000259" key="7">
    <source>
        <dbReference type="Pfam" id="PF23262"/>
    </source>
</evidence>
<dbReference type="Gene3D" id="1.20.1250.20">
    <property type="entry name" value="MFS general substrate transporter like domains"/>
    <property type="match status" value="1"/>
</dbReference>
<feature type="transmembrane region" description="Helical" evidence="5">
    <location>
        <begin position="363"/>
        <end position="390"/>
    </location>
</feature>
<dbReference type="Proteomes" id="UP001151532">
    <property type="component" value="Chromosome 3"/>
</dbReference>
<keyword evidence="9" id="KW-1185">Reference proteome</keyword>
<dbReference type="AlphaFoldDB" id="A0A9Q0QFQ8"/>
<protein>
    <submittedName>
        <fullName evidence="8">NODULIN-LIKE/MFS TRANSPORTER</fullName>
    </submittedName>
</protein>
<gene>
    <name evidence="8" type="ORF">OIU79_010482</name>
</gene>
<feature type="transmembrane region" description="Helical" evidence="5">
    <location>
        <begin position="448"/>
        <end position="467"/>
    </location>
</feature>
<evidence type="ECO:0000313" key="9">
    <source>
        <dbReference type="Proteomes" id="UP001151532"/>
    </source>
</evidence>
<dbReference type="PANTHER" id="PTHR21576">
    <property type="entry name" value="UNCHARACTERIZED NODULIN-LIKE PROTEIN"/>
    <property type="match status" value="1"/>
</dbReference>
<evidence type="ECO:0000259" key="6">
    <source>
        <dbReference type="Pfam" id="PF06813"/>
    </source>
</evidence>
<feature type="transmembrane region" description="Helical" evidence="5">
    <location>
        <begin position="402"/>
        <end position="421"/>
    </location>
</feature>
<feature type="domain" description="NFD4 C-terminal" evidence="7">
    <location>
        <begin position="263"/>
        <end position="473"/>
    </location>
</feature>
<feature type="transmembrane region" description="Helical" evidence="5">
    <location>
        <begin position="271"/>
        <end position="289"/>
    </location>
</feature>
<evidence type="ECO:0000313" key="8">
    <source>
        <dbReference type="EMBL" id="KAJ6705820.1"/>
    </source>
</evidence>
<name>A0A9Q0QFQ8_SALPP</name>
<comment type="caution">
    <text evidence="8">The sequence shown here is derived from an EMBL/GenBank/DDBJ whole genome shotgun (WGS) entry which is preliminary data.</text>
</comment>
<dbReference type="Pfam" id="PF06813">
    <property type="entry name" value="Nodulin-like"/>
    <property type="match status" value="1"/>
</dbReference>
<feature type="transmembrane region" description="Helical" evidence="5">
    <location>
        <begin position="89"/>
        <end position="107"/>
    </location>
</feature>
<dbReference type="SUPFAM" id="SSF103473">
    <property type="entry name" value="MFS general substrate transporter"/>
    <property type="match status" value="1"/>
</dbReference>
<reference evidence="8" key="1">
    <citation type="submission" date="2022-11" db="EMBL/GenBank/DDBJ databases">
        <authorList>
            <person name="Hyden B.L."/>
            <person name="Feng K."/>
            <person name="Yates T."/>
            <person name="Jawdy S."/>
            <person name="Smart L.B."/>
            <person name="Muchero W."/>
        </authorList>
    </citation>
    <scope>NUCLEOTIDE SEQUENCE</scope>
    <source>
        <tissue evidence="8">Shoot tip</tissue>
    </source>
</reference>
<feature type="transmembrane region" description="Helical" evidence="5">
    <location>
        <begin position="339"/>
        <end position="357"/>
    </location>
</feature>
<dbReference type="GO" id="GO:0016020">
    <property type="term" value="C:membrane"/>
    <property type="evidence" value="ECO:0007669"/>
    <property type="project" value="UniProtKB-SubCell"/>
</dbReference>
<feature type="transmembrane region" description="Helical" evidence="5">
    <location>
        <begin position="59"/>
        <end position="77"/>
    </location>
</feature>
<evidence type="ECO:0000256" key="4">
    <source>
        <dbReference type="ARBA" id="ARBA00023136"/>
    </source>
</evidence>
<dbReference type="InterPro" id="IPR056555">
    <property type="entry name" value="NFD4_C"/>
</dbReference>
<sequence>MSSKMFRLHMLFSLQRRRKYLMKYTRVFLLCLLAGCSICWFNTVCFVLCIKNFSANRPLALSLTIAFNGVSAALYTLAGNAIDSSSNAIYLLLNAIIPLIASIAALIPILRQPSLDPLPPDGVSRDSIIFLILNFLSILTGIYLLLFSSSSYDGTRACLLFGGAIFLLIFPLCIPGIVYARDWFHRTIHSSFRLHGSGFMLVDVEDLELHKELLSRESSYHEIRDETVDVNTGQKSSGEKDGCCDTMVKKDQLAMLGVEHPAWLLVRRLDFWLYYIAYFCGGTIGLVYSNNLGQIAESLGQSSNTTTLVTLYSSFSFFGRLLSAAPDYIRAKVYFARTGWLAIGLVPTPIAFFLLVASGNGVALHIGTALVGLSSGFIFAAAVSITSELFGPNSIGVNHNILITNIPIGSLVYGVLAAVVYDSNVSSSLNIITDSAVCMGRKCYHLTFLWWGCLSVLGLTSSLLLFLRTRHAYDQFEAKRISTT</sequence>
<reference evidence="8" key="2">
    <citation type="journal article" date="2023" name="Int. J. Mol. Sci.">
        <title>De Novo Assembly and Annotation of 11 Diverse Shrub Willow (Salix) Genomes Reveals Novel Gene Organization in Sex-Linked Regions.</title>
        <authorList>
            <person name="Hyden B."/>
            <person name="Feng K."/>
            <person name="Yates T.B."/>
            <person name="Jawdy S."/>
            <person name="Cereghino C."/>
            <person name="Smart L.B."/>
            <person name="Muchero W."/>
        </authorList>
    </citation>
    <scope>NUCLEOTIDE SEQUENCE</scope>
    <source>
        <tissue evidence="8">Shoot tip</tissue>
    </source>
</reference>
<evidence type="ECO:0000256" key="5">
    <source>
        <dbReference type="SAM" id="Phobius"/>
    </source>
</evidence>
<accession>A0A9Q0QFQ8</accession>
<comment type="subcellular location">
    <subcellularLocation>
        <location evidence="1">Membrane</location>
        <topology evidence="1">Multi-pass membrane protein</topology>
    </subcellularLocation>
</comment>
<proteinExistence type="predicted"/>
<dbReference type="Pfam" id="PF23262">
    <property type="entry name" value="NFD4_C"/>
    <property type="match status" value="1"/>
</dbReference>
<dbReference type="InterPro" id="IPR036259">
    <property type="entry name" value="MFS_trans_sf"/>
</dbReference>
<evidence type="ECO:0000256" key="3">
    <source>
        <dbReference type="ARBA" id="ARBA00022989"/>
    </source>
</evidence>
<dbReference type="InterPro" id="IPR010658">
    <property type="entry name" value="Nodulin-like"/>
</dbReference>
<dbReference type="OrthoDB" id="410267at2759"/>
<keyword evidence="3 5" id="KW-1133">Transmembrane helix</keyword>
<evidence type="ECO:0000256" key="1">
    <source>
        <dbReference type="ARBA" id="ARBA00004141"/>
    </source>
</evidence>
<feature type="transmembrane region" description="Helical" evidence="5">
    <location>
        <begin position="127"/>
        <end position="146"/>
    </location>
</feature>